<feature type="region of interest" description="Disordered" evidence="1">
    <location>
        <begin position="266"/>
        <end position="292"/>
    </location>
</feature>
<feature type="compositionally biased region" description="Basic and acidic residues" evidence="1">
    <location>
        <begin position="282"/>
        <end position="291"/>
    </location>
</feature>
<dbReference type="EMBL" id="CP001736">
    <property type="protein sequence ID" value="ADB32193.1"/>
    <property type="molecule type" value="Genomic_DNA"/>
</dbReference>
<reference evidence="2 3" key="2">
    <citation type="journal article" date="2010" name="Stand. Genomic Sci.">
        <title>Complete genome sequence of Kribbella flavida type strain (IFO 14399).</title>
        <authorList>
            <person name="Pukall R."/>
            <person name="Lapidus A."/>
            <person name="Glavina Del Rio T."/>
            <person name="Copeland A."/>
            <person name="Tice H."/>
            <person name="Cheng J.-F."/>
            <person name="Lucas S."/>
            <person name="Chen F."/>
            <person name="Nolan M."/>
            <person name="LaButti K."/>
            <person name="Pati A."/>
            <person name="Ivanova N."/>
            <person name="Mavrommatis K."/>
            <person name="Mikhailova N."/>
            <person name="Pitluck S."/>
            <person name="Bruce D."/>
            <person name="Goodwin L."/>
            <person name="Land M."/>
            <person name="Hauser L."/>
            <person name="Chang Y.-J."/>
            <person name="Jeffries C.D."/>
            <person name="Chen A."/>
            <person name="Palaniappan K."/>
            <person name="Chain P."/>
            <person name="Rohde M."/>
            <person name="Goeker M."/>
            <person name="Bristow J."/>
            <person name="Eisen J.A."/>
            <person name="Markowitz V."/>
            <person name="Hugenholtz P."/>
            <person name="Kyrpides N.C."/>
            <person name="Klenk H.-P."/>
            <person name="Brettin T."/>
        </authorList>
    </citation>
    <scope>NUCLEOTIDE SEQUENCE [LARGE SCALE GENOMIC DNA]</scope>
    <source>
        <strain evidence="3">DSM 17836 / JCM 10339 / NBRC 14399</strain>
    </source>
</reference>
<sequence length="372" mass="38617">MGAARRGRRWMVPVTAVAVVAGVGALGPVVADASPELPGITAQDLLAKVQTAEVDGLSGTVRSATDLGLPALPGVDGGSQIPDLLTGEHTARVAFAGPDKARVAVLDEMAERVWTTDGKTAWAYDSAEREAVKVTLPARPATPARPKVAPEHEAYDPQAVAKKFLAQIDPTTKVEVTGTESVAGRDAYKLRLVPRTGKTTVGSVTLAIDSKTWVPLEVTVLPRTGKDPAVQLGFSSVSFDVPAASTFAFTPPKGVAVTEKKLPAITPKKADPAKPGAPKALPKTDPKKAADRPTVIGQGWESIVVLRDVKLPRGNAALDQLLANARTVQGSWGSGKILTSKMVSVLITDDGRVLTGLVTADTLAAAAPLAPR</sequence>
<keyword evidence="3" id="KW-1185">Reference proteome</keyword>
<dbReference type="PANTHER" id="PTHR37507">
    <property type="entry name" value="SPORULATION PROTEIN YDCC"/>
    <property type="match status" value="1"/>
</dbReference>
<dbReference type="HOGENOM" id="CLU_057675_0_0_11"/>
<dbReference type="AlphaFoldDB" id="D2Q368"/>
<evidence type="ECO:0000313" key="3">
    <source>
        <dbReference type="Proteomes" id="UP000007967"/>
    </source>
</evidence>
<dbReference type="eggNOG" id="COG2834">
    <property type="taxonomic scope" value="Bacteria"/>
</dbReference>
<evidence type="ECO:0000313" key="2">
    <source>
        <dbReference type="EMBL" id="ADB32193.1"/>
    </source>
</evidence>
<dbReference type="KEGG" id="kfl:Kfla_3130"/>
<dbReference type="InterPro" id="IPR004564">
    <property type="entry name" value="OM_lipoprot_carrier_LolA-like"/>
</dbReference>
<dbReference type="CDD" id="cd16325">
    <property type="entry name" value="LolA"/>
    <property type="match status" value="1"/>
</dbReference>
<dbReference type="PANTHER" id="PTHR37507:SF2">
    <property type="entry name" value="SPORULATION PROTEIN YDCC"/>
    <property type="match status" value="1"/>
</dbReference>
<dbReference type="Gene3D" id="2.50.20.10">
    <property type="entry name" value="Lipoprotein localisation LolA/LolB/LppX"/>
    <property type="match status" value="1"/>
</dbReference>
<dbReference type="SUPFAM" id="SSF89392">
    <property type="entry name" value="Prokaryotic lipoproteins and lipoprotein localization factors"/>
    <property type="match status" value="1"/>
</dbReference>
<evidence type="ECO:0000256" key="1">
    <source>
        <dbReference type="SAM" id="MobiDB-lite"/>
    </source>
</evidence>
<name>D2Q368_KRIFD</name>
<proteinExistence type="predicted"/>
<dbReference type="InterPro" id="IPR052944">
    <property type="entry name" value="Sporulation_related"/>
</dbReference>
<dbReference type="STRING" id="479435.Kfla_3130"/>
<protein>
    <recommendedName>
        <fullName evidence="4">MucB/RseB N-terminal domain-containing protein</fullName>
    </recommendedName>
</protein>
<reference evidence="3" key="1">
    <citation type="submission" date="2009-09" db="EMBL/GenBank/DDBJ databases">
        <title>The complete genome of Kribbella flavida DSM 17836.</title>
        <authorList>
            <consortium name="US DOE Joint Genome Institute (JGI-PGF)"/>
            <person name="Lucas S."/>
            <person name="Copeland A."/>
            <person name="Lapidus A."/>
            <person name="Glavina del Rio T."/>
            <person name="Dalin E."/>
            <person name="Tice H."/>
            <person name="Bruce D."/>
            <person name="Goodwin L."/>
            <person name="Pitluck S."/>
            <person name="Kyrpides N."/>
            <person name="Mavromatis K."/>
            <person name="Ivanova N."/>
            <person name="Saunders E."/>
            <person name="Brettin T."/>
            <person name="Detter J.C."/>
            <person name="Han C."/>
            <person name="Larimer F."/>
            <person name="Land M."/>
            <person name="Hauser L."/>
            <person name="Markowitz V."/>
            <person name="Cheng J.-F."/>
            <person name="Hugenholtz P."/>
            <person name="Woyke T."/>
            <person name="Wu D."/>
            <person name="Pukall R."/>
            <person name="Klenk H.-P."/>
            <person name="Eisen J.A."/>
        </authorList>
    </citation>
    <scope>NUCLEOTIDE SEQUENCE [LARGE SCALE GENOMIC DNA]</scope>
    <source>
        <strain evidence="3">DSM 17836 / JCM 10339 / NBRC 14399</strain>
    </source>
</reference>
<gene>
    <name evidence="2" type="ordered locus">Kfla_3130</name>
</gene>
<accession>D2Q368</accession>
<evidence type="ECO:0008006" key="4">
    <source>
        <dbReference type="Google" id="ProtNLM"/>
    </source>
</evidence>
<dbReference type="Proteomes" id="UP000007967">
    <property type="component" value="Chromosome"/>
</dbReference>
<organism evidence="2 3">
    <name type="scientific">Kribbella flavida (strain DSM 17836 / JCM 10339 / NBRC 14399)</name>
    <dbReference type="NCBI Taxonomy" id="479435"/>
    <lineage>
        <taxon>Bacteria</taxon>
        <taxon>Bacillati</taxon>
        <taxon>Actinomycetota</taxon>
        <taxon>Actinomycetes</taxon>
        <taxon>Propionibacteriales</taxon>
        <taxon>Kribbellaceae</taxon>
        <taxon>Kribbella</taxon>
    </lineage>
</organism>
<dbReference type="InterPro" id="IPR029046">
    <property type="entry name" value="LolA/LolB/LppX"/>
</dbReference>